<accession>A0ABN8FS35</accession>
<organism evidence="9 10">
    <name type="scientific">Paenibacillus auburnensis</name>
    <dbReference type="NCBI Taxonomy" id="2905649"/>
    <lineage>
        <taxon>Bacteria</taxon>
        <taxon>Bacillati</taxon>
        <taxon>Bacillota</taxon>
        <taxon>Bacilli</taxon>
        <taxon>Bacillales</taxon>
        <taxon>Paenibacillaceae</taxon>
        <taxon>Paenibacillus</taxon>
    </lineage>
</organism>
<feature type="transmembrane region" description="Helical" evidence="8">
    <location>
        <begin position="12"/>
        <end position="30"/>
    </location>
</feature>
<evidence type="ECO:0000256" key="1">
    <source>
        <dbReference type="ARBA" id="ARBA00004141"/>
    </source>
</evidence>
<keyword evidence="3" id="KW-0813">Transport</keyword>
<feature type="transmembrane region" description="Helical" evidence="8">
    <location>
        <begin position="267"/>
        <end position="290"/>
    </location>
</feature>
<dbReference type="Pfam" id="PF03845">
    <property type="entry name" value="Spore_permease"/>
    <property type="match status" value="1"/>
</dbReference>
<evidence type="ECO:0000256" key="5">
    <source>
        <dbReference type="ARBA" id="ARBA00022692"/>
    </source>
</evidence>
<dbReference type="InterPro" id="IPR004761">
    <property type="entry name" value="Spore_GerAB"/>
</dbReference>
<evidence type="ECO:0000313" key="10">
    <source>
        <dbReference type="Proteomes" id="UP000838324"/>
    </source>
</evidence>
<dbReference type="Proteomes" id="UP000838324">
    <property type="component" value="Unassembled WGS sequence"/>
</dbReference>
<name>A0ABN8FS35_9BACL</name>
<feature type="transmembrane region" description="Helical" evidence="8">
    <location>
        <begin position="302"/>
        <end position="319"/>
    </location>
</feature>
<feature type="transmembrane region" description="Helical" evidence="8">
    <location>
        <begin position="143"/>
        <end position="160"/>
    </location>
</feature>
<keyword evidence="4" id="KW-0309">Germination</keyword>
<comment type="caution">
    <text evidence="9">The sequence shown here is derived from an EMBL/GenBank/DDBJ whole genome shotgun (WGS) entry which is preliminary data.</text>
</comment>
<feature type="transmembrane region" description="Helical" evidence="8">
    <location>
        <begin position="180"/>
        <end position="202"/>
    </location>
</feature>
<keyword evidence="7 8" id="KW-0472">Membrane</keyword>
<keyword evidence="5 8" id="KW-0812">Transmembrane</keyword>
<feature type="transmembrane region" description="Helical" evidence="8">
    <location>
        <begin position="36"/>
        <end position="57"/>
    </location>
</feature>
<dbReference type="PANTHER" id="PTHR34975:SF2">
    <property type="entry name" value="SPORE GERMINATION PROTEIN A2"/>
    <property type="match status" value="1"/>
</dbReference>
<dbReference type="EMBL" id="CAKMMG010000001">
    <property type="protein sequence ID" value="CAH1191359.1"/>
    <property type="molecule type" value="Genomic_DNA"/>
</dbReference>
<evidence type="ECO:0000256" key="8">
    <source>
        <dbReference type="SAM" id="Phobius"/>
    </source>
</evidence>
<evidence type="ECO:0000256" key="4">
    <source>
        <dbReference type="ARBA" id="ARBA00022544"/>
    </source>
</evidence>
<gene>
    <name evidence="9" type="ORF">PAECIP111892_00614</name>
</gene>
<evidence type="ECO:0000256" key="7">
    <source>
        <dbReference type="ARBA" id="ARBA00023136"/>
    </source>
</evidence>
<proteinExistence type="inferred from homology"/>
<feature type="transmembrane region" description="Helical" evidence="8">
    <location>
        <begin position="331"/>
        <end position="350"/>
    </location>
</feature>
<comment type="similarity">
    <text evidence="2">Belongs to the amino acid-polyamine-organocation (APC) superfamily. Spore germination protein (SGP) (TC 2.A.3.9) family.</text>
</comment>
<evidence type="ECO:0000256" key="6">
    <source>
        <dbReference type="ARBA" id="ARBA00022989"/>
    </source>
</evidence>
<protein>
    <submittedName>
        <fullName evidence="9">Uncharacterized protein</fullName>
    </submittedName>
</protein>
<dbReference type="RefSeq" id="WP_236329635.1">
    <property type="nucleotide sequence ID" value="NZ_CAKMMG010000001.1"/>
</dbReference>
<dbReference type="PANTHER" id="PTHR34975">
    <property type="entry name" value="SPORE GERMINATION PROTEIN A2"/>
    <property type="match status" value="1"/>
</dbReference>
<sequence length="363" mass="41719">MRTTNWQMFRFSLVYFNSQTSIFIIPAIVSSSGYQGWISIVLGSVVSMILLFVTIQVGKLSADRAWVGFGKEVMGKWIHGAIVFILLCWCVYYASLDIENFVLFFGTNYMRGTPQLFIQLVLGGVIIFTASRGLSTMVYMSDGIFLLLIATTFFTFYLFLPNAEFEMLPAFIHYHEPGLIFHDTVTATSWFAEWVVFLFLAPDLKINNKLLKKLLISEVVLTFFVLVGWVMTLLNFGPHLGKALQYPYLEMVRSSSHDDILGNLDPLLIGIWSASMFMHSSFLIYVAYKCALYLTKQKVKKYMIPFLVFCSVFIAYLYSRSITRYYRDYESFITVILWLCVECIPVYYYIAAFIRSKISKPAG</sequence>
<feature type="transmembrane region" description="Helical" evidence="8">
    <location>
        <begin position="116"/>
        <end position="134"/>
    </location>
</feature>
<feature type="transmembrane region" description="Helical" evidence="8">
    <location>
        <begin position="77"/>
        <end position="96"/>
    </location>
</feature>
<comment type="subcellular location">
    <subcellularLocation>
        <location evidence="1">Membrane</location>
        <topology evidence="1">Multi-pass membrane protein</topology>
    </subcellularLocation>
</comment>
<evidence type="ECO:0000313" key="9">
    <source>
        <dbReference type="EMBL" id="CAH1191359.1"/>
    </source>
</evidence>
<evidence type="ECO:0000256" key="2">
    <source>
        <dbReference type="ARBA" id="ARBA00007998"/>
    </source>
</evidence>
<feature type="transmembrane region" description="Helical" evidence="8">
    <location>
        <begin position="214"/>
        <end position="234"/>
    </location>
</feature>
<evidence type="ECO:0000256" key="3">
    <source>
        <dbReference type="ARBA" id="ARBA00022448"/>
    </source>
</evidence>
<keyword evidence="6 8" id="KW-1133">Transmembrane helix</keyword>
<keyword evidence="10" id="KW-1185">Reference proteome</keyword>
<reference evidence="9" key="1">
    <citation type="submission" date="2022-01" db="EMBL/GenBank/DDBJ databases">
        <authorList>
            <person name="Criscuolo A."/>
        </authorList>
    </citation>
    <scope>NUCLEOTIDE SEQUENCE</scope>
    <source>
        <strain evidence="9">CIP111892</strain>
    </source>
</reference>